<keyword evidence="9" id="KW-0472">Membrane</keyword>
<keyword evidence="8" id="KW-0333">Golgi apparatus</keyword>
<proteinExistence type="inferred from homology"/>
<dbReference type="InterPro" id="IPR038578">
    <property type="entry name" value="GT29-like_sf"/>
</dbReference>
<protein>
    <submittedName>
        <fullName evidence="11">Uncharacterized protein</fullName>
    </submittedName>
</protein>
<dbReference type="AlphaFoldDB" id="A0AAW1PX69"/>
<keyword evidence="6" id="KW-0735">Signal-anchor</keyword>
<evidence type="ECO:0000313" key="12">
    <source>
        <dbReference type="Proteomes" id="UP001489004"/>
    </source>
</evidence>
<evidence type="ECO:0000256" key="10">
    <source>
        <dbReference type="ARBA" id="ARBA00023180"/>
    </source>
</evidence>
<dbReference type="GO" id="GO:0008373">
    <property type="term" value="F:sialyltransferase activity"/>
    <property type="evidence" value="ECO:0007669"/>
    <property type="project" value="InterPro"/>
</dbReference>
<reference evidence="11 12" key="1">
    <citation type="journal article" date="2024" name="Nat. Commun.">
        <title>Phylogenomics reveals the evolutionary origins of lichenization in chlorophyte algae.</title>
        <authorList>
            <person name="Puginier C."/>
            <person name="Libourel C."/>
            <person name="Otte J."/>
            <person name="Skaloud P."/>
            <person name="Haon M."/>
            <person name="Grisel S."/>
            <person name="Petersen M."/>
            <person name="Berrin J.G."/>
            <person name="Delaux P.M."/>
            <person name="Dal Grande F."/>
            <person name="Keller J."/>
        </authorList>
    </citation>
    <scope>NUCLEOTIDE SEQUENCE [LARGE SCALE GENOMIC DNA]</scope>
    <source>
        <strain evidence="11 12">SAG 2043</strain>
    </source>
</reference>
<evidence type="ECO:0000256" key="7">
    <source>
        <dbReference type="ARBA" id="ARBA00022989"/>
    </source>
</evidence>
<keyword evidence="10" id="KW-0325">Glycoprotein</keyword>
<keyword evidence="12" id="KW-1185">Reference proteome</keyword>
<evidence type="ECO:0000256" key="2">
    <source>
        <dbReference type="ARBA" id="ARBA00006003"/>
    </source>
</evidence>
<keyword evidence="5" id="KW-0812">Transmembrane</keyword>
<keyword evidence="7" id="KW-1133">Transmembrane helix</keyword>
<evidence type="ECO:0000256" key="5">
    <source>
        <dbReference type="ARBA" id="ARBA00022692"/>
    </source>
</evidence>
<dbReference type="InterPro" id="IPR001675">
    <property type="entry name" value="Glyco_trans_29"/>
</dbReference>
<dbReference type="Pfam" id="PF00777">
    <property type="entry name" value="Glyco_transf_29"/>
    <property type="match status" value="1"/>
</dbReference>
<evidence type="ECO:0000256" key="8">
    <source>
        <dbReference type="ARBA" id="ARBA00023034"/>
    </source>
</evidence>
<accession>A0AAW1PX69</accession>
<dbReference type="EMBL" id="JALJOR010000007">
    <property type="protein sequence ID" value="KAK9814164.1"/>
    <property type="molecule type" value="Genomic_DNA"/>
</dbReference>
<comment type="similarity">
    <text evidence="2">Belongs to the glycosyltransferase 29 family.</text>
</comment>
<keyword evidence="4" id="KW-0808">Transferase</keyword>
<evidence type="ECO:0000256" key="3">
    <source>
        <dbReference type="ARBA" id="ARBA00022676"/>
    </source>
</evidence>
<dbReference type="PANTHER" id="PTHR11987:SF36">
    <property type="entry name" value="SIA-ALPHA-2,3-GAL-BETA-1,4-GLCNAC-R:ALPHA 2,8-SIALYLTRANSFERASE"/>
    <property type="match status" value="1"/>
</dbReference>
<comment type="caution">
    <text evidence="11">The sequence shown here is derived from an EMBL/GenBank/DDBJ whole genome shotgun (WGS) entry which is preliminary data.</text>
</comment>
<comment type="subcellular location">
    <subcellularLocation>
        <location evidence="1">Golgi apparatus membrane</location>
        <topology evidence="1">Single-pass type II membrane protein</topology>
    </subcellularLocation>
</comment>
<gene>
    <name evidence="11" type="ORF">WJX72_001483</name>
</gene>
<sequence>MAEEWRAQYTGQGLQTLEEKARYWPLGRRKRHCGGGCISRFLAEAPLNVLDPDWQADAASTSAQDDDSSCRGRCGMHGFCQQGICSCVTAYMGQNCSLPKQLPLGMHAVFEGDILFNRQRLQQLPGNVLRYASSPKLGSLDRHEVNITITDALRKALPATDMLRGSMFNTCAIVGNSGILLKYEFGAEIDAHDMVMRFNVGPTKGFEEHVGSRTTLRLINTNHAGWHEGTETVLIQMQSQTGVNIYTKFRTINPHAPMFAFDPAFSEYVSSNIGVLPTGGYFGIWLALQRCHKVHMYGFYSKADFGIAYHYFDDEVPTEGKAALHDYAQEYARLMRLVQDGLLELREPCLAACAGSNGTAVSCPACPTGSTCQCASGRPLPAPRAGFCQAEGWPACFVKCPDALGSPCRQGKGLEPPGLCSAVVQQMRDDGHLTCS</sequence>
<keyword evidence="3" id="KW-0328">Glycosyltransferase</keyword>
<dbReference type="InterPro" id="IPR050943">
    <property type="entry name" value="Glycosyltr_29_Sialyltrsf"/>
</dbReference>
<dbReference type="CDD" id="cd19952">
    <property type="entry name" value="GT29"/>
    <property type="match status" value="1"/>
</dbReference>
<evidence type="ECO:0000313" key="11">
    <source>
        <dbReference type="EMBL" id="KAK9814164.1"/>
    </source>
</evidence>
<dbReference type="GO" id="GO:0000139">
    <property type="term" value="C:Golgi membrane"/>
    <property type="evidence" value="ECO:0007669"/>
    <property type="project" value="UniProtKB-SubCell"/>
</dbReference>
<evidence type="ECO:0000256" key="1">
    <source>
        <dbReference type="ARBA" id="ARBA00004323"/>
    </source>
</evidence>
<evidence type="ECO:0000256" key="6">
    <source>
        <dbReference type="ARBA" id="ARBA00022968"/>
    </source>
</evidence>
<dbReference type="Gene3D" id="3.90.1480.20">
    <property type="entry name" value="Glycosyl transferase family 29"/>
    <property type="match status" value="1"/>
</dbReference>
<evidence type="ECO:0000256" key="4">
    <source>
        <dbReference type="ARBA" id="ARBA00022679"/>
    </source>
</evidence>
<evidence type="ECO:0000256" key="9">
    <source>
        <dbReference type="ARBA" id="ARBA00023136"/>
    </source>
</evidence>
<dbReference type="Proteomes" id="UP001489004">
    <property type="component" value="Unassembled WGS sequence"/>
</dbReference>
<name>A0AAW1PX69_9CHLO</name>
<organism evidence="11 12">
    <name type="scientific">[Myrmecia] bisecta</name>
    <dbReference type="NCBI Taxonomy" id="41462"/>
    <lineage>
        <taxon>Eukaryota</taxon>
        <taxon>Viridiplantae</taxon>
        <taxon>Chlorophyta</taxon>
        <taxon>core chlorophytes</taxon>
        <taxon>Trebouxiophyceae</taxon>
        <taxon>Trebouxiales</taxon>
        <taxon>Trebouxiaceae</taxon>
        <taxon>Myrmecia</taxon>
    </lineage>
</organism>
<dbReference type="PANTHER" id="PTHR11987">
    <property type="entry name" value="ALPHA-2,8-SIALYLTRANSFERASE"/>
    <property type="match status" value="1"/>
</dbReference>